<dbReference type="EMBL" id="GBXM01047470">
    <property type="protein sequence ID" value="JAH61107.1"/>
    <property type="molecule type" value="Transcribed_RNA"/>
</dbReference>
<sequence length="28" mass="2996">MAAHSVTFTRNMTAGISLSLDKNTTAKE</sequence>
<protein>
    <submittedName>
        <fullName evidence="1">Uncharacterized protein</fullName>
    </submittedName>
</protein>
<accession>A0A0E9U5T2</accession>
<dbReference type="AlphaFoldDB" id="A0A0E9U5T2"/>
<reference evidence="1" key="1">
    <citation type="submission" date="2014-11" db="EMBL/GenBank/DDBJ databases">
        <authorList>
            <person name="Amaro Gonzalez C."/>
        </authorList>
    </citation>
    <scope>NUCLEOTIDE SEQUENCE</scope>
</reference>
<organism evidence="1">
    <name type="scientific">Anguilla anguilla</name>
    <name type="common">European freshwater eel</name>
    <name type="synonym">Muraena anguilla</name>
    <dbReference type="NCBI Taxonomy" id="7936"/>
    <lineage>
        <taxon>Eukaryota</taxon>
        <taxon>Metazoa</taxon>
        <taxon>Chordata</taxon>
        <taxon>Craniata</taxon>
        <taxon>Vertebrata</taxon>
        <taxon>Euteleostomi</taxon>
        <taxon>Actinopterygii</taxon>
        <taxon>Neopterygii</taxon>
        <taxon>Teleostei</taxon>
        <taxon>Anguilliformes</taxon>
        <taxon>Anguillidae</taxon>
        <taxon>Anguilla</taxon>
    </lineage>
</organism>
<evidence type="ECO:0000313" key="1">
    <source>
        <dbReference type="EMBL" id="JAH61107.1"/>
    </source>
</evidence>
<name>A0A0E9U5T2_ANGAN</name>
<reference evidence="1" key="2">
    <citation type="journal article" date="2015" name="Fish Shellfish Immunol.">
        <title>Early steps in the European eel (Anguilla anguilla)-Vibrio vulnificus interaction in the gills: Role of the RtxA13 toxin.</title>
        <authorList>
            <person name="Callol A."/>
            <person name="Pajuelo D."/>
            <person name="Ebbesson L."/>
            <person name="Teles M."/>
            <person name="MacKenzie S."/>
            <person name="Amaro C."/>
        </authorList>
    </citation>
    <scope>NUCLEOTIDE SEQUENCE</scope>
</reference>
<proteinExistence type="predicted"/>